<feature type="transmembrane region" description="Helical" evidence="1">
    <location>
        <begin position="81"/>
        <end position="100"/>
    </location>
</feature>
<comment type="caution">
    <text evidence="2">The sequence shown here is derived from an EMBL/GenBank/DDBJ whole genome shotgun (WGS) entry which is preliminary data.</text>
</comment>
<evidence type="ECO:0000313" key="3">
    <source>
        <dbReference type="EMBL" id="RGE69234.1"/>
    </source>
</evidence>
<organism evidence="2 4">
    <name type="scientific">Eisenbergiella massiliensis</name>
    <dbReference type="NCBI Taxonomy" id="1720294"/>
    <lineage>
        <taxon>Bacteria</taxon>
        <taxon>Bacillati</taxon>
        <taxon>Bacillota</taxon>
        <taxon>Clostridia</taxon>
        <taxon>Lachnospirales</taxon>
        <taxon>Lachnospiraceae</taxon>
        <taxon>Eisenbergiella</taxon>
    </lineage>
</organism>
<dbReference type="RefSeq" id="WP_021638730.1">
    <property type="nucleotide sequence ID" value="NZ_CALBAU010000211.1"/>
</dbReference>
<proteinExistence type="predicted"/>
<evidence type="ECO:0000313" key="2">
    <source>
        <dbReference type="EMBL" id="RGE55663.1"/>
    </source>
</evidence>
<keyword evidence="1" id="KW-0812">Transmembrane</keyword>
<dbReference type="EMBL" id="QVLV01000040">
    <property type="protein sequence ID" value="RGE55663.1"/>
    <property type="molecule type" value="Genomic_DNA"/>
</dbReference>
<dbReference type="Proteomes" id="UP000261166">
    <property type="component" value="Unassembled WGS sequence"/>
</dbReference>
<evidence type="ECO:0000313" key="5">
    <source>
        <dbReference type="Proteomes" id="UP000261166"/>
    </source>
</evidence>
<dbReference type="EMBL" id="QVLU01000017">
    <property type="protein sequence ID" value="RGE69234.1"/>
    <property type="molecule type" value="Genomic_DNA"/>
</dbReference>
<sequence>MINKDKVAVMTKMAAYEAGDGRKNLAVCSYFRGDYVGFQMLKTWIAVTIAFCILFAVYLVYEMDSLMTDFYSIDLLGLGKKFGFAYLALCGVYLLAAFVISQRRYGLALRATVKFDKELDLLSGGEDDGFEEEE</sequence>
<reference evidence="2 5" key="1">
    <citation type="submission" date="2018-08" db="EMBL/GenBank/DDBJ databases">
        <title>A genome reference for cultivated species of the human gut microbiota.</title>
        <authorList>
            <person name="Zou Y."/>
            <person name="Xue W."/>
            <person name="Luo G."/>
        </authorList>
    </citation>
    <scope>NUCLEOTIDE SEQUENCE [LARGE SCALE GENOMIC DNA]</scope>
    <source>
        <strain evidence="3 5">AF26-4BH</strain>
        <strain evidence="2">TF05-5AC</strain>
    </source>
</reference>
<accession>A0A3E3HV05</accession>
<dbReference type="Proteomes" id="UP000260812">
    <property type="component" value="Unassembled WGS sequence"/>
</dbReference>
<dbReference type="AlphaFoldDB" id="A0A3E3HV05"/>
<protein>
    <submittedName>
        <fullName evidence="2">Uncharacterized protein</fullName>
    </submittedName>
</protein>
<name>A0A3E3HV05_9FIRM</name>
<keyword evidence="1" id="KW-1133">Transmembrane helix</keyword>
<keyword evidence="4" id="KW-1185">Reference proteome</keyword>
<dbReference type="GeneID" id="97990657"/>
<feature type="transmembrane region" description="Helical" evidence="1">
    <location>
        <begin position="41"/>
        <end position="61"/>
    </location>
</feature>
<keyword evidence="1" id="KW-0472">Membrane</keyword>
<dbReference type="OrthoDB" id="1778612at2"/>
<evidence type="ECO:0000256" key="1">
    <source>
        <dbReference type="SAM" id="Phobius"/>
    </source>
</evidence>
<gene>
    <name evidence="3" type="ORF">DWY69_17915</name>
    <name evidence="2" type="ORF">DXC51_28340</name>
</gene>
<evidence type="ECO:0000313" key="4">
    <source>
        <dbReference type="Proteomes" id="UP000260812"/>
    </source>
</evidence>